<dbReference type="GO" id="GO:0003700">
    <property type="term" value="F:DNA-binding transcription factor activity"/>
    <property type="evidence" value="ECO:0007669"/>
    <property type="project" value="InterPro"/>
</dbReference>
<dbReference type="InterPro" id="IPR011663">
    <property type="entry name" value="UTRA"/>
</dbReference>
<dbReference type="RefSeq" id="WP_056969613.1">
    <property type="nucleotide sequence ID" value="NZ_AYZK01000005.1"/>
</dbReference>
<sequence>MTQPKYQLIAQTLRTRIEEGTYPEGTIIPKEVDLAASFGVSRPTMRQAIQLLVNQGLLERRQRRGTLVRQSKIAQQFTHVIQSYNQEIAANGRCGRTDVLSFCQEPATEEIQQALHLDAGTTVYQLVRLRFADDEPVVLVTTYLPVAPLPGLDQVDFAHQSLYAELERRHLAITSVNRKLEVVAADNETAALLQVAPGAPTFYFHTRGQVSDGHTLEYSIAQYRGDNNYFTFNINRS</sequence>
<dbReference type="GO" id="GO:0045892">
    <property type="term" value="P:negative regulation of DNA-templated transcription"/>
    <property type="evidence" value="ECO:0007669"/>
    <property type="project" value="TreeGrafter"/>
</dbReference>
<dbReference type="SUPFAM" id="SSF64288">
    <property type="entry name" value="Chorismate lyase-like"/>
    <property type="match status" value="1"/>
</dbReference>
<dbReference type="PANTHER" id="PTHR44846">
    <property type="entry name" value="MANNOSYL-D-GLYCERATE TRANSPORT/METABOLISM SYSTEM REPRESSOR MNGR-RELATED"/>
    <property type="match status" value="1"/>
</dbReference>
<keyword evidence="1" id="KW-0805">Transcription regulation</keyword>
<dbReference type="Pfam" id="PF00392">
    <property type="entry name" value="GntR"/>
    <property type="match status" value="1"/>
</dbReference>
<keyword evidence="6" id="KW-1185">Reference proteome</keyword>
<name>A0A0R2CFT0_9LACO</name>
<dbReference type="EMBL" id="AYZK01000005">
    <property type="protein sequence ID" value="KRM86838.1"/>
    <property type="molecule type" value="Genomic_DNA"/>
</dbReference>
<proteinExistence type="predicted"/>
<dbReference type="GO" id="GO:0003677">
    <property type="term" value="F:DNA binding"/>
    <property type="evidence" value="ECO:0007669"/>
    <property type="project" value="UniProtKB-KW"/>
</dbReference>
<dbReference type="SUPFAM" id="SSF46785">
    <property type="entry name" value="Winged helix' DNA-binding domain"/>
    <property type="match status" value="1"/>
</dbReference>
<reference evidence="5 6" key="1">
    <citation type="journal article" date="2015" name="Genome Announc.">
        <title>Expanding the biotechnology potential of lactobacilli through comparative genomics of 213 strains and associated genera.</title>
        <authorList>
            <person name="Sun Z."/>
            <person name="Harris H.M."/>
            <person name="McCann A."/>
            <person name="Guo C."/>
            <person name="Argimon S."/>
            <person name="Zhang W."/>
            <person name="Yang X."/>
            <person name="Jeffery I.B."/>
            <person name="Cooney J.C."/>
            <person name="Kagawa T.F."/>
            <person name="Liu W."/>
            <person name="Song Y."/>
            <person name="Salvetti E."/>
            <person name="Wrobel A."/>
            <person name="Rasinkangas P."/>
            <person name="Parkhill J."/>
            <person name="Rea M.C."/>
            <person name="O'Sullivan O."/>
            <person name="Ritari J."/>
            <person name="Douillard F.P."/>
            <person name="Paul Ross R."/>
            <person name="Yang R."/>
            <person name="Briner A.E."/>
            <person name="Felis G.E."/>
            <person name="de Vos W.M."/>
            <person name="Barrangou R."/>
            <person name="Klaenhammer T.R."/>
            <person name="Caufield P.W."/>
            <person name="Cui Y."/>
            <person name="Zhang H."/>
            <person name="O'Toole P.W."/>
        </authorList>
    </citation>
    <scope>NUCLEOTIDE SEQUENCE [LARGE SCALE GENOMIC DNA]</scope>
    <source>
        <strain evidence="5 6">DSM 22698</strain>
    </source>
</reference>
<dbReference type="PRINTS" id="PR00035">
    <property type="entry name" value="HTHGNTR"/>
</dbReference>
<dbReference type="Gene3D" id="1.10.10.10">
    <property type="entry name" value="Winged helix-like DNA-binding domain superfamily/Winged helix DNA-binding domain"/>
    <property type="match status" value="1"/>
</dbReference>
<dbReference type="Gene3D" id="3.40.1410.10">
    <property type="entry name" value="Chorismate lyase-like"/>
    <property type="match status" value="1"/>
</dbReference>
<evidence type="ECO:0000256" key="3">
    <source>
        <dbReference type="ARBA" id="ARBA00023163"/>
    </source>
</evidence>
<evidence type="ECO:0000313" key="6">
    <source>
        <dbReference type="Proteomes" id="UP000051789"/>
    </source>
</evidence>
<keyword evidence="2" id="KW-0238">DNA-binding</keyword>
<keyword evidence="3" id="KW-0804">Transcription</keyword>
<accession>A0A0R2CFT0</accession>
<dbReference type="PROSITE" id="PS50949">
    <property type="entry name" value="HTH_GNTR"/>
    <property type="match status" value="1"/>
</dbReference>
<evidence type="ECO:0000256" key="1">
    <source>
        <dbReference type="ARBA" id="ARBA00023015"/>
    </source>
</evidence>
<dbReference type="FunFam" id="1.10.10.10:FF:000079">
    <property type="entry name" value="GntR family transcriptional regulator"/>
    <property type="match status" value="1"/>
</dbReference>
<dbReference type="InterPro" id="IPR050679">
    <property type="entry name" value="Bact_HTH_transcr_reg"/>
</dbReference>
<dbReference type="Proteomes" id="UP000051789">
    <property type="component" value="Unassembled WGS sequence"/>
</dbReference>
<feature type="domain" description="HTH gntR-type" evidence="4">
    <location>
        <begin position="3"/>
        <end position="71"/>
    </location>
</feature>
<dbReference type="STRING" id="1423810.FD19_GL001696"/>
<dbReference type="SMART" id="SM00345">
    <property type="entry name" value="HTH_GNTR"/>
    <property type="match status" value="1"/>
</dbReference>
<evidence type="ECO:0000256" key="2">
    <source>
        <dbReference type="ARBA" id="ARBA00023125"/>
    </source>
</evidence>
<dbReference type="Pfam" id="PF07702">
    <property type="entry name" value="UTRA"/>
    <property type="match status" value="1"/>
</dbReference>
<protein>
    <submittedName>
        <fullName evidence="5">Transcriptional regulator</fullName>
    </submittedName>
</protein>
<dbReference type="PANTHER" id="PTHR44846:SF1">
    <property type="entry name" value="MANNOSYL-D-GLYCERATE TRANSPORT_METABOLISM SYSTEM REPRESSOR MNGR-RELATED"/>
    <property type="match status" value="1"/>
</dbReference>
<dbReference type="InterPro" id="IPR000524">
    <property type="entry name" value="Tscrpt_reg_HTH_GntR"/>
</dbReference>
<organism evidence="5 6">
    <name type="scientific">Lacticaseibacillus thailandensis DSM 22698 = JCM 13996</name>
    <dbReference type="NCBI Taxonomy" id="1423810"/>
    <lineage>
        <taxon>Bacteria</taxon>
        <taxon>Bacillati</taxon>
        <taxon>Bacillota</taxon>
        <taxon>Bacilli</taxon>
        <taxon>Lactobacillales</taxon>
        <taxon>Lactobacillaceae</taxon>
        <taxon>Lacticaseibacillus</taxon>
    </lineage>
</organism>
<dbReference type="CDD" id="cd07377">
    <property type="entry name" value="WHTH_GntR"/>
    <property type="match status" value="1"/>
</dbReference>
<dbReference type="InterPro" id="IPR036388">
    <property type="entry name" value="WH-like_DNA-bd_sf"/>
</dbReference>
<comment type="caution">
    <text evidence="5">The sequence shown here is derived from an EMBL/GenBank/DDBJ whole genome shotgun (WGS) entry which is preliminary data.</text>
</comment>
<gene>
    <name evidence="5" type="ORF">FD19_GL001696</name>
</gene>
<dbReference type="PATRIC" id="fig|1423810.4.peg.1743"/>
<dbReference type="AlphaFoldDB" id="A0A0R2CFT0"/>
<dbReference type="InterPro" id="IPR036390">
    <property type="entry name" value="WH_DNA-bd_sf"/>
</dbReference>
<evidence type="ECO:0000259" key="4">
    <source>
        <dbReference type="PROSITE" id="PS50949"/>
    </source>
</evidence>
<dbReference type="InterPro" id="IPR028978">
    <property type="entry name" value="Chorismate_lyase_/UTRA_dom_sf"/>
</dbReference>
<evidence type="ECO:0000313" key="5">
    <source>
        <dbReference type="EMBL" id="KRM86838.1"/>
    </source>
</evidence>
<dbReference type="SMART" id="SM00866">
    <property type="entry name" value="UTRA"/>
    <property type="match status" value="1"/>
</dbReference>